<evidence type="ECO:0000256" key="3">
    <source>
        <dbReference type="ARBA" id="ARBA00007035"/>
    </source>
</evidence>
<dbReference type="PANTHER" id="PTHR15642">
    <property type="entry name" value="CYTOCHROME C OXIDASE ASSEMBLY FACTOR 3, MITOCHONDRIAL"/>
    <property type="match status" value="1"/>
</dbReference>
<protein>
    <recommendedName>
        <fullName evidence="9">Cytochrome c oxidase assembly factor 3</fullName>
    </recommendedName>
</protein>
<evidence type="ECO:0000256" key="10">
    <source>
        <dbReference type="SAM" id="MobiDB-lite"/>
    </source>
</evidence>
<dbReference type="OrthoDB" id="10018333at2759"/>
<comment type="function">
    <text evidence="1 9">Required for assembly of cytochrome c oxidase (complex IV).</text>
</comment>
<evidence type="ECO:0000256" key="4">
    <source>
        <dbReference type="ARBA" id="ARBA00011351"/>
    </source>
</evidence>
<keyword evidence="6" id="KW-1133">Transmembrane helix</keyword>
<evidence type="ECO:0000256" key="2">
    <source>
        <dbReference type="ARBA" id="ARBA00004304"/>
    </source>
</evidence>
<evidence type="ECO:0000313" key="13">
    <source>
        <dbReference type="Proteomes" id="UP000284706"/>
    </source>
</evidence>
<comment type="similarity">
    <text evidence="3 9">Belongs to the COA3 family.</text>
</comment>
<comment type="subunit">
    <text evidence="4 9">Component of 250-400 kDa complexes called cytochrome oxidase assembly intermediates or COA complexes.</text>
</comment>
<dbReference type="InterPro" id="IPR041752">
    <property type="entry name" value="Coa3"/>
</dbReference>
<dbReference type="AlphaFoldDB" id="A0A409YQC7"/>
<comment type="subcellular location">
    <subcellularLocation>
        <location evidence="2">Mitochondrion membrane</location>
        <topology evidence="2">Single-pass membrane protein</topology>
    </subcellularLocation>
</comment>
<evidence type="ECO:0000256" key="9">
    <source>
        <dbReference type="RuleBase" id="RU367056"/>
    </source>
</evidence>
<feature type="domain" description="Cytochrome c oxidase assembly factor 3 mitochondrial coiled-coil" evidence="11">
    <location>
        <begin position="4"/>
        <end position="51"/>
    </location>
</feature>
<evidence type="ECO:0000256" key="6">
    <source>
        <dbReference type="ARBA" id="ARBA00022989"/>
    </source>
</evidence>
<sequence length="173" mass="18063">MSPGLKRAREPFRVKNALLGLALAAFAVGVWGYSISAVKQDVFDDVDEEAEALASTGTGTGLGVGVLAKTPPPATVGAEERPAVVVQGSTAEPELTSPSSKALVREGGEERVRGVLEEVRALERGGKGKGRGVLPRLVGGRWPRLLDPERKTLVWGAPPLDNLGKMSEGSGRS</sequence>
<evidence type="ECO:0000259" key="11">
    <source>
        <dbReference type="Pfam" id="PF09813"/>
    </source>
</evidence>
<dbReference type="Pfam" id="PF09813">
    <property type="entry name" value="Coa3_cc"/>
    <property type="match status" value="1"/>
</dbReference>
<name>A0A409YQC7_9AGAR</name>
<organism evidence="12 13">
    <name type="scientific">Gymnopilus dilepis</name>
    <dbReference type="NCBI Taxonomy" id="231916"/>
    <lineage>
        <taxon>Eukaryota</taxon>
        <taxon>Fungi</taxon>
        <taxon>Dikarya</taxon>
        <taxon>Basidiomycota</taxon>
        <taxon>Agaricomycotina</taxon>
        <taxon>Agaricomycetes</taxon>
        <taxon>Agaricomycetidae</taxon>
        <taxon>Agaricales</taxon>
        <taxon>Agaricineae</taxon>
        <taxon>Hymenogastraceae</taxon>
        <taxon>Gymnopilus</taxon>
    </lineage>
</organism>
<proteinExistence type="inferred from homology"/>
<keyword evidence="13" id="KW-1185">Reference proteome</keyword>
<keyword evidence="7 9" id="KW-0496">Mitochondrion</keyword>
<feature type="region of interest" description="Disordered" evidence="10">
    <location>
        <begin position="87"/>
        <end position="106"/>
    </location>
</feature>
<dbReference type="PANTHER" id="PTHR15642:SF3">
    <property type="entry name" value="CYTOCHROME C OXIDASE ASSEMBLY FACTOR 3 HOMOLOG, MITOCHONDRIAL"/>
    <property type="match status" value="1"/>
</dbReference>
<evidence type="ECO:0000256" key="7">
    <source>
        <dbReference type="ARBA" id="ARBA00023128"/>
    </source>
</evidence>
<dbReference type="GO" id="GO:0033617">
    <property type="term" value="P:mitochondrial respiratory chain complex IV assembly"/>
    <property type="evidence" value="ECO:0007669"/>
    <property type="project" value="UniProtKB-UniRule"/>
</dbReference>
<gene>
    <name evidence="12" type="ORF">CVT26_012291</name>
</gene>
<keyword evidence="9" id="KW-0999">Mitochondrion inner membrane</keyword>
<dbReference type="InterPro" id="IPR018628">
    <property type="entry name" value="Coa3_CC"/>
</dbReference>
<comment type="caution">
    <text evidence="12">The sequence shown here is derived from an EMBL/GenBank/DDBJ whole genome shotgun (WGS) entry which is preliminary data.</text>
</comment>
<dbReference type="InParanoid" id="A0A409YQC7"/>
<evidence type="ECO:0000313" key="12">
    <source>
        <dbReference type="EMBL" id="PPR05215.1"/>
    </source>
</evidence>
<reference evidence="12 13" key="1">
    <citation type="journal article" date="2018" name="Evol. Lett.">
        <title>Horizontal gene cluster transfer increased hallucinogenic mushroom diversity.</title>
        <authorList>
            <person name="Reynolds H.T."/>
            <person name="Vijayakumar V."/>
            <person name="Gluck-Thaler E."/>
            <person name="Korotkin H.B."/>
            <person name="Matheny P.B."/>
            <person name="Slot J.C."/>
        </authorList>
    </citation>
    <scope>NUCLEOTIDE SEQUENCE [LARGE SCALE GENOMIC DNA]</scope>
    <source>
        <strain evidence="12 13">SRW20</strain>
    </source>
</reference>
<keyword evidence="8" id="KW-0472">Membrane</keyword>
<dbReference type="GO" id="GO:0005743">
    <property type="term" value="C:mitochondrial inner membrane"/>
    <property type="evidence" value="ECO:0007669"/>
    <property type="project" value="UniProtKB-UniRule"/>
</dbReference>
<keyword evidence="5" id="KW-0812">Transmembrane</keyword>
<evidence type="ECO:0000256" key="5">
    <source>
        <dbReference type="ARBA" id="ARBA00022692"/>
    </source>
</evidence>
<dbReference type="Proteomes" id="UP000284706">
    <property type="component" value="Unassembled WGS sequence"/>
</dbReference>
<dbReference type="EMBL" id="NHYE01000511">
    <property type="protein sequence ID" value="PPR05215.1"/>
    <property type="molecule type" value="Genomic_DNA"/>
</dbReference>
<evidence type="ECO:0000256" key="1">
    <source>
        <dbReference type="ARBA" id="ARBA00003064"/>
    </source>
</evidence>
<dbReference type="STRING" id="231916.A0A409YQC7"/>
<accession>A0A409YQC7</accession>
<evidence type="ECO:0000256" key="8">
    <source>
        <dbReference type="ARBA" id="ARBA00023136"/>
    </source>
</evidence>